<evidence type="ECO:0000313" key="3">
    <source>
        <dbReference type="EMBL" id="POH74411.1"/>
    </source>
</evidence>
<feature type="region of interest" description="Disordered" evidence="1">
    <location>
        <begin position="232"/>
        <end position="256"/>
    </location>
</feature>
<dbReference type="Pfam" id="PF01590">
    <property type="entry name" value="GAF"/>
    <property type="match status" value="1"/>
</dbReference>
<dbReference type="RefSeq" id="WP_103464458.1">
    <property type="nucleotide sequence ID" value="NZ_PPXC01000003.1"/>
</dbReference>
<proteinExistence type="predicted"/>
<dbReference type="InterPro" id="IPR029016">
    <property type="entry name" value="GAF-like_dom_sf"/>
</dbReference>
<name>A0A2S3ZYU8_ARTGL</name>
<keyword evidence="3" id="KW-0808">Transferase</keyword>
<reference evidence="3 4" key="1">
    <citation type="submission" date="2018-01" db="EMBL/GenBank/DDBJ databases">
        <title>Arthrobacter sp. nov., from glaciers in China.</title>
        <authorList>
            <person name="Liu Q."/>
            <person name="Xin Y.-H."/>
        </authorList>
    </citation>
    <scope>NUCLEOTIDE SEQUENCE [LARGE SCALE GENOMIC DNA]</scope>
    <source>
        <strain evidence="3 4">HLT2-12-2</strain>
    </source>
</reference>
<sequence length="456" mass="48053">MFQLLPSSGSRPSPAIAALRFSDPVNYARLLRTAHDDVISGAHRPEISAGIQESWRRSLALGISPDQHSPKHVREPLDAVSLRSSHPLAAAVPALTELLGDDSPDGRQLLIVTDAMGEVLWRIGSKDALTLGESLEFVEGADWSESGTGTNAISEVLRTGLPGQLFSAEHLVRTHHDWACTAAPIRHPVSGDLLGVLDVSGPLATLTADSLRMVRCAVRAAEEIIGRGHSLGRARGGTAGSRTTTGAMSAQGDGPGVEHTGHGIAAIELLGEKPTVVHADGRRVPLALRRAEIVALLCSRQQGWSADELAYELLGEQGTAATVRIEMHRLKAALGPVIASNPYRLAESVRAQVDACTVWTALRGGDIHAGLAGYTAPLLTRSTALAVELLRQELDDSVRNAVHSGASVPVLSRWLETDMGAGDCAAVAALAQLVPGSDPRAAVFAARAQRLENELL</sequence>
<evidence type="ECO:0000313" key="4">
    <source>
        <dbReference type="Proteomes" id="UP000237061"/>
    </source>
</evidence>
<dbReference type="Gene3D" id="3.30.450.40">
    <property type="match status" value="1"/>
</dbReference>
<feature type="domain" description="GAF" evidence="2">
    <location>
        <begin position="131"/>
        <end position="221"/>
    </location>
</feature>
<dbReference type="Proteomes" id="UP000237061">
    <property type="component" value="Unassembled WGS sequence"/>
</dbReference>
<keyword evidence="4" id="KW-1185">Reference proteome</keyword>
<evidence type="ECO:0000256" key="1">
    <source>
        <dbReference type="SAM" id="MobiDB-lite"/>
    </source>
</evidence>
<accession>A0A2S3ZYU8</accession>
<evidence type="ECO:0000259" key="2">
    <source>
        <dbReference type="Pfam" id="PF01590"/>
    </source>
</evidence>
<keyword evidence="3" id="KW-0418">Kinase</keyword>
<dbReference type="AlphaFoldDB" id="A0A2S3ZYU8"/>
<organism evidence="3 4">
    <name type="scientific">Arthrobacter glacialis</name>
    <dbReference type="NCBI Taxonomy" id="1664"/>
    <lineage>
        <taxon>Bacteria</taxon>
        <taxon>Bacillati</taxon>
        <taxon>Actinomycetota</taxon>
        <taxon>Actinomycetes</taxon>
        <taxon>Micrococcales</taxon>
        <taxon>Micrococcaceae</taxon>
        <taxon>Arthrobacter</taxon>
    </lineage>
</organism>
<comment type="caution">
    <text evidence="3">The sequence shown here is derived from an EMBL/GenBank/DDBJ whole genome shotgun (WGS) entry which is preliminary data.</text>
</comment>
<dbReference type="GO" id="GO:0016301">
    <property type="term" value="F:kinase activity"/>
    <property type="evidence" value="ECO:0007669"/>
    <property type="project" value="UniProtKB-KW"/>
</dbReference>
<dbReference type="InterPro" id="IPR003018">
    <property type="entry name" value="GAF"/>
</dbReference>
<protein>
    <submittedName>
        <fullName evidence="3">Histidine kinase</fullName>
    </submittedName>
</protein>
<gene>
    <name evidence="3" type="ORF">CVS27_03985</name>
</gene>
<dbReference type="EMBL" id="PPXC01000003">
    <property type="protein sequence ID" value="POH74411.1"/>
    <property type="molecule type" value="Genomic_DNA"/>
</dbReference>